<dbReference type="InterPro" id="IPR000560">
    <property type="entry name" value="His_Pase_clade-2"/>
</dbReference>
<comment type="subcellular location">
    <subcellularLocation>
        <location evidence="1">Cytoplasm</location>
    </subcellularLocation>
</comment>
<name>A0A183EUM9_9BILA</name>
<dbReference type="GO" id="GO:0006020">
    <property type="term" value="P:inositol metabolic process"/>
    <property type="evidence" value="ECO:0007669"/>
    <property type="project" value="TreeGrafter"/>
</dbReference>
<keyword evidence="11" id="KW-0472">Membrane</keyword>
<evidence type="ECO:0000313" key="14">
    <source>
        <dbReference type="WBParaSite" id="GPUH_0002470001-mRNA-1"/>
    </source>
</evidence>
<evidence type="ECO:0000313" key="12">
    <source>
        <dbReference type="EMBL" id="VDN43165.1"/>
    </source>
</evidence>
<feature type="transmembrane region" description="Helical" evidence="11">
    <location>
        <begin position="176"/>
        <end position="202"/>
    </location>
</feature>
<evidence type="ECO:0000256" key="9">
    <source>
        <dbReference type="ARBA" id="ARBA00033696"/>
    </source>
</evidence>
<dbReference type="InterPro" id="IPR029033">
    <property type="entry name" value="His_PPase_superfam"/>
</dbReference>
<dbReference type="AlphaFoldDB" id="A0A183EUM9"/>
<dbReference type="WBParaSite" id="GPUH_0002470001-mRNA-1">
    <property type="protein sequence ID" value="GPUH_0002470001-mRNA-1"/>
    <property type="gene ID" value="GPUH_0002470001"/>
</dbReference>
<dbReference type="EMBL" id="UYRT01102039">
    <property type="protein sequence ID" value="VDN43165.1"/>
    <property type="molecule type" value="Genomic_DNA"/>
</dbReference>
<comment type="similarity">
    <text evidence="2">Belongs to the histidine acid phosphatase family. VIP1 subfamily.</text>
</comment>
<keyword evidence="8" id="KW-0067">ATP-binding</keyword>
<evidence type="ECO:0000256" key="6">
    <source>
        <dbReference type="ARBA" id="ARBA00022741"/>
    </source>
</evidence>
<protein>
    <recommendedName>
        <fullName evidence="3">diphosphoinositol-pentakisphosphate 1-kinase</fullName>
        <ecNumber evidence="3">2.7.4.24</ecNumber>
    </recommendedName>
</protein>
<organism evidence="14">
    <name type="scientific">Gongylonema pulchrum</name>
    <dbReference type="NCBI Taxonomy" id="637853"/>
    <lineage>
        <taxon>Eukaryota</taxon>
        <taxon>Metazoa</taxon>
        <taxon>Ecdysozoa</taxon>
        <taxon>Nematoda</taxon>
        <taxon>Chromadorea</taxon>
        <taxon>Rhabditida</taxon>
        <taxon>Spirurina</taxon>
        <taxon>Spiruromorpha</taxon>
        <taxon>Spiruroidea</taxon>
        <taxon>Gongylonematidae</taxon>
        <taxon>Gongylonema</taxon>
    </lineage>
</organism>
<evidence type="ECO:0000256" key="2">
    <source>
        <dbReference type="ARBA" id="ARBA00005609"/>
    </source>
</evidence>
<dbReference type="GO" id="GO:0032958">
    <property type="term" value="P:inositol phosphate biosynthetic process"/>
    <property type="evidence" value="ECO:0007669"/>
    <property type="project" value="TreeGrafter"/>
</dbReference>
<accession>A0A183EUM9</accession>
<dbReference type="Pfam" id="PF00328">
    <property type="entry name" value="His_Phos_2"/>
    <property type="match status" value="1"/>
</dbReference>
<evidence type="ECO:0000256" key="7">
    <source>
        <dbReference type="ARBA" id="ARBA00022777"/>
    </source>
</evidence>
<keyword evidence="13" id="KW-1185">Reference proteome</keyword>
<dbReference type="InterPro" id="IPR037446">
    <property type="entry name" value="His_Pase_VIP1"/>
</dbReference>
<evidence type="ECO:0000256" key="1">
    <source>
        <dbReference type="ARBA" id="ARBA00004496"/>
    </source>
</evidence>
<evidence type="ECO:0000256" key="4">
    <source>
        <dbReference type="ARBA" id="ARBA00022490"/>
    </source>
</evidence>
<proteinExistence type="inferred from homology"/>
<comment type="catalytic activity">
    <reaction evidence="10">
        <text>1D-myo-inositol hexakisphosphate + ATP = 1-diphospho-1D-myo-inositol 2,3,4,5,6-pentakisphosphate + ADP</text>
        <dbReference type="Rhea" id="RHEA:37459"/>
        <dbReference type="ChEBI" id="CHEBI:30616"/>
        <dbReference type="ChEBI" id="CHEBI:58130"/>
        <dbReference type="ChEBI" id="CHEBI:74946"/>
        <dbReference type="ChEBI" id="CHEBI:456216"/>
        <dbReference type="EC" id="2.7.4.24"/>
    </reaction>
    <physiologicalReaction direction="left-to-right" evidence="10">
        <dbReference type="Rhea" id="RHEA:37460"/>
    </physiologicalReaction>
</comment>
<evidence type="ECO:0000313" key="13">
    <source>
        <dbReference type="Proteomes" id="UP000271098"/>
    </source>
</evidence>
<keyword evidence="6" id="KW-0547">Nucleotide-binding</keyword>
<dbReference type="GO" id="GO:0016791">
    <property type="term" value="F:phosphatase activity"/>
    <property type="evidence" value="ECO:0007669"/>
    <property type="project" value="UniProtKB-ARBA"/>
</dbReference>
<dbReference type="EC" id="2.7.4.24" evidence="3"/>
<keyword evidence="4" id="KW-0963">Cytoplasm</keyword>
<dbReference type="GO" id="GO:0005524">
    <property type="term" value="F:ATP binding"/>
    <property type="evidence" value="ECO:0007669"/>
    <property type="project" value="UniProtKB-KW"/>
</dbReference>
<dbReference type="SUPFAM" id="SSF53254">
    <property type="entry name" value="Phosphoglycerate mutase-like"/>
    <property type="match status" value="1"/>
</dbReference>
<gene>
    <name evidence="12" type="ORF">GPUH_LOCUS24671</name>
</gene>
<dbReference type="GO" id="GO:0033857">
    <property type="term" value="F:5-diphosphoinositol pentakisphosphate 1-kinase activity"/>
    <property type="evidence" value="ECO:0007669"/>
    <property type="project" value="TreeGrafter"/>
</dbReference>
<dbReference type="Proteomes" id="UP000271098">
    <property type="component" value="Unassembled WGS sequence"/>
</dbReference>
<keyword evidence="7" id="KW-0418">Kinase</keyword>
<dbReference type="GO" id="GO:0005829">
    <property type="term" value="C:cytosol"/>
    <property type="evidence" value="ECO:0007669"/>
    <property type="project" value="TreeGrafter"/>
</dbReference>
<reference evidence="14" key="1">
    <citation type="submission" date="2016-06" db="UniProtKB">
        <authorList>
            <consortium name="WormBaseParasite"/>
        </authorList>
    </citation>
    <scope>IDENTIFICATION</scope>
</reference>
<dbReference type="PANTHER" id="PTHR12750:SF9">
    <property type="entry name" value="INOSITOL HEXAKISPHOSPHATE AND DIPHOSPHOINOSITOL-PENTAKISPHOSPHATE KINASE"/>
    <property type="match status" value="1"/>
</dbReference>
<keyword evidence="5" id="KW-0808">Transferase</keyword>
<evidence type="ECO:0000256" key="10">
    <source>
        <dbReference type="ARBA" id="ARBA00034629"/>
    </source>
</evidence>
<dbReference type="GO" id="GO:0000828">
    <property type="term" value="F:inositol hexakisphosphate kinase activity"/>
    <property type="evidence" value="ECO:0007669"/>
    <property type="project" value="TreeGrafter"/>
</dbReference>
<dbReference type="PANTHER" id="PTHR12750">
    <property type="entry name" value="DIPHOSPHOINOSITOL PENTAKISPHOSPHATE KINASE"/>
    <property type="match status" value="1"/>
</dbReference>
<dbReference type="OrthoDB" id="18042at2759"/>
<evidence type="ECO:0000256" key="8">
    <source>
        <dbReference type="ARBA" id="ARBA00022840"/>
    </source>
</evidence>
<reference evidence="12 13" key="2">
    <citation type="submission" date="2018-11" db="EMBL/GenBank/DDBJ databases">
        <authorList>
            <consortium name="Pathogen Informatics"/>
        </authorList>
    </citation>
    <scope>NUCLEOTIDE SEQUENCE [LARGE SCALE GENOMIC DNA]</scope>
</reference>
<keyword evidence="11" id="KW-1133">Transmembrane helix</keyword>
<evidence type="ECO:0000256" key="11">
    <source>
        <dbReference type="SAM" id="Phobius"/>
    </source>
</evidence>
<evidence type="ECO:0000256" key="5">
    <source>
        <dbReference type="ARBA" id="ARBA00022679"/>
    </source>
</evidence>
<sequence>MHFFANHYALNVMCTFIKLTTYLKEYGISESSKVIIGQHVCTPLLKKIRSDLHHCVENPNEDDTQTRLDPRASQGIATPLRHVRTRLYFTSESHIHTLMNLIKYGGLCSRAMHFLSSSVTEYNYMTQVVLMVYEDSRTAGKQDTDRFHIELLFSPGLYPCFLTEKERIYETRFPKLFFELFSFLIFLIESVIFVILSCFLLHN</sequence>
<comment type="catalytic activity">
    <reaction evidence="9">
        <text>5-diphospho-1D-myo-inositol 1,2,3,4,6-pentakisphosphate + ATP + H(+) = 1,5-bis(diphospho)-1D-myo-inositol 2,3,4,6-tetrakisphosphate + ADP</text>
        <dbReference type="Rhea" id="RHEA:10276"/>
        <dbReference type="ChEBI" id="CHEBI:15378"/>
        <dbReference type="ChEBI" id="CHEBI:30616"/>
        <dbReference type="ChEBI" id="CHEBI:58628"/>
        <dbReference type="ChEBI" id="CHEBI:77983"/>
        <dbReference type="ChEBI" id="CHEBI:456216"/>
        <dbReference type="EC" id="2.7.4.24"/>
    </reaction>
    <physiologicalReaction direction="left-to-right" evidence="9">
        <dbReference type="Rhea" id="RHEA:10277"/>
    </physiologicalReaction>
</comment>
<evidence type="ECO:0000256" key="3">
    <source>
        <dbReference type="ARBA" id="ARBA00012893"/>
    </source>
</evidence>
<keyword evidence="11" id="KW-0812">Transmembrane</keyword>